<dbReference type="InterPro" id="IPR036291">
    <property type="entry name" value="NAD(P)-bd_dom_sf"/>
</dbReference>
<evidence type="ECO:0000313" key="3">
    <source>
        <dbReference type="EMBL" id="SFQ10970.1"/>
    </source>
</evidence>
<protein>
    <submittedName>
        <fullName evidence="3">NAD(P)-dependent dehydrogenase, short-chain alcohol dehydrogenase family</fullName>
    </submittedName>
</protein>
<dbReference type="OrthoDB" id="597510at2"/>
<evidence type="ECO:0000256" key="2">
    <source>
        <dbReference type="RuleBase" id="RU000363"/>
    </source>
</evidence>
<dbReference type="PRINTS" id="PR00080">
    <property type="entry name" value="SDRFAMILY"/>
</dbReference>
<dbReference type="PRINTS" id="PR00081">
    <property type="entry name" value="GDHRDH"/>
</dbReference>
<keyword evidence="1" id="KW-0560">Oxidoreductase</keyword>
<accession>A0A1I5VU35</accession>
<dbReference type="CDD" id="cd05327">
    <property type="entry name" value="retinol-DH_like_SDR_c_like"/>
    <property type="match status" value="1"/>
</dbReference>
<dbReference type="Pfam" id="PF00106">
    <property type="entry name" value="adh_short"/>
    <property type="match status" value="1"/>
</dbReference>
<organism evidence="3 4">
    <name type="scientific">Parafilimonas terrae</name>
    <dbReference type="NCBI Taxonomy" id="1465490"/>
    <lineage>
        <taxon>Bacteria</taxon>
        <taxon>Pseudomonadati</taxon>
        <taxon>Bacteroidota</taxon>
        <taxon>Chitinophagia</taxon>
        <taxon>Chitinophagales</taxon>
        <taxon>Chitinophagaceae</taxon>
        <taxon>Parafilimonas</taxon>
    </lineage>
</organism>
<dbReference type="Proteomes" id="UP000199031">
    <property type="component" value="Unassembled WGS sequence"/>
</dbReference>
<sequence length="268" mass="29064">MQTIFITGATDGIGKLAAIELAAKDKEATMIVHGRNKAKLDEVIAAIKHDSGNEHIEGYVADFSSLAEVKQLADDVLLKHSFINILINNAGAGFAAPRYGKDGMETRFTVNYLAPFLLTNLLLPAIKKAAPSRIVNVSSAGQSAINFDDVMLTKNFDGVTAYTQSKLALIMFTFDLAEQLKDDNVTVNALHPGTYLDTNMVNDAGIKPLGTAQSGADAEVYLATSEDLKNITGKYFNIKKEAKVHTQAYDLEAREKLRAITLKLTDLI</sequence>
<name>A0A1I5VU35_9BACT</name>
<dbReference type="GO" id="GO:0016491">
    <property type="term" value="F:oxidoreductase activity"/>
    <property type="evidence" value="ECO:0007669"/>
    <property type="project" value="UniProtKB-KW"/>
</dbReference>
<dbReference type="PANTHER" id="PTHR43157">
    <property type="entry name" value="PHOSPHATIDYLINOSITOL-GLYCAN BIOSYNTHESIS CLASS F PROTEIN-RELATED"/>
    <property type="match status" value="1"/>
</dbReference>
<dbReference type="STRING" id="1465490.SAMN05444277_105187"/>
<proteinExistence type="inferred from homology"/>
<dbReference type="PROSITE" id="PS00061">
    <property type="entry name" value="ADH_SHORT"/>
    <property type="match status" value="1"/>
</dbReference>
<dbReference type="SUPFAM" id="SSF51735">
    <property type="entry name" value="NAD(P)-binding Rossmann-fold domains"/>
    <property type="match status" value="1"/>
</dbReference>
<dbReference type="EMBL" id="FOXQ01000005">
    <property type="protein sequence ID" value="SFQ10970.1"/>
    <property type="molecule type" value="Genomic_DNA"/>
</dbReference>
<dbReference type="AlphaFoldDB" id="A0A1I5VU35"/>
<dbReference type="InterPro" id="IPR002347">
    <property type="entry name" value="SDR_fam"/>
</dbReference>
<evidence type="ECO:0000313" key="4">
    <source>
        <dbReference type="Proteomes" id="UP000199031"/>
    </source>
</evidence>
<comment type="similarity">
    <text evidence="2">Belongs to the short-chain dehydrogenases/reductases (SDR) family.</text>
</comment>
<gene>
    <name evidence="3" type="ORF">SAMN05444277_105187</name>
</gene>
<dbReference type="PANTHER" id="PTHR43157:SF31">
    <property type="entry name" value="PHOSPHATIDYLINOSITOL-GLYCAN BIOSYNTHESIS CLASS F PROTEIN"/>
    <property type="match status" value="1"/>
</dbReference>
<reference evidence="3 4" key="1">
    <citation type="submission" date="2016-10" db="EMBL/GenBank/DDBJ databases">
        <authorList>
            <person name="de Groot N.N."/>
        </authorList>
    </citation>
    <scope>NUCLEOTIDE SEQUENCE [LARGE SCALE GENOMIC DNA]</scope>
    <source>
        <strain evidence="3 4">DSM 28286</strain>
    </source>
</reference>
<dbReference type="InterPro" id="IPR020904">
    <property type="entry name" value="Sc_DH/Rdtase_CS"/>
</dbReference>
<evidence type="ECO:0000256" key="1">
    <source>
        <dbReference type="ARBA" id="ARBA00023002"/>
    </source>
</evidence>
<keyword evidence="4" id="KW-1185">Reference proteome</keyword>
<dbReference type="Gene3D" id="3.40.50.720">
    <property type="entry name" value="NAD(P)-binding Rossmann-like Domain"/>
    <property type="match status" value="1"/>
</dbReference>
<dbReference type="RefSeq" id="WP_090658009.1">
    <property type="nucleotide sequence ID" value="NZ_FOXQ01000005.1"/>
</dbReference>